<gene>
    <name evidence="1" type="ORF">SAMN06269185_1817</name>
</gene>
<reference evidence="2" key="1">
    <citation type="submission" date="2017-09" db="EMBL/GenBank/DDBJ databases">
        <authorList>
            <person name="Varghese N."/>
            <person name="Submissions S."/>
        </authorList>
    </citation>
    <scope>NUCLEOTIDE SEQUENCE [LARGE SCALE GENOMIC DNA]</scope>
    <source>
        <strain evidence="2">DSM 27208</strain>
    </source>
</reference>
<dbReference type="Proteomes" id="UP000219453">
    <property type="component" value="Unassembled WGS sequence"/>
</dbReference>
<dbReference type="EMBL" id="OBEJ01000002">
    <property type="protein sequence ID" value="SNZ12581.1"/>
    <property type="molecule type" value="Genomic_DNA"/>
</dbReference>
<dbReference type="OrthoDB" id="174768at2157"/>
<evidence type="ECO:0000313" key="2">
    <source>
        <dbReference type="Proteomes" id="UP000219453"/>
    </source>
</evidence>
<sequence length="255" mass="28408">MSPRRFLTPLRRDALLALLALGLLATPLWAPTDDLGDETHTYERAEIVIDDQYGISFAEDRKRVRIGEISDAIACAPVTYRQPRVCAFERLLVGNETVPTERYTPGNSTPMWSEQYHYVQLNGSVYETEYVVNESATAHGGLHRIELALDPVSAPDVLERISIDAAAEYPSLSDTAVEVARDGQVTVHSEVDVPQTPVRLDDGSYYRVHEATSDGPDPVKQLLDILLKAFGVVAGLYLLYRLTRRFEVTYVGGER</sequence>
<protein>
    <submittedName>
        <fullName evidence="1">Uncharacterized protein</fullName>
    </submittedName>
</protein>
<evidence type="ECO:0000313" key="1">
    <source>
        <dbReference type="EMBL" id="SNZ12581.1"/>
    </source>
</evidence>
<dbReference type="AlphaFoldDB" id="A0A285NY62"/>
<accession>A0A285NY62</accession>
<dbReference type="RefSeq" id="WP_097008749.1">
    <property type="nucleotide sequence ID" value="NZ_OBEJ01000002.1"/>
</dbReference>
<organism evidence="1 2">
    <name type="scientific">Natronoarchaeum philippinense</name>
    <dbReference type="NCBI Taxonomy" id="558529"/>
    <lineage>
        <taxon>Archaea</taxon>
        <taxon>Methanobacteriati</taxon>
        <taxon>Methanobacteriota</taxon>
        <taxon>Stenosarchaea group</taxon>
        <taxon>Halobacteria</taxon>
        <taxon>Halobacteriales</taxon>
        <taxon>Natronoarchaeaceae</taxon>
    </lineage>
</organism>
<proteinExistence type="predicted"/>
<name>A0A285NY62_NATPI</name>
<keyword evidence="2" id="KW-1185">Reference proteome</keyword>